<reference evidence="1 2" key="1">
    <citation type="journal article" date="2017" name="Genome Biol. Evol.">
        <title>Comparative Genomic Analysis Identifies a Campylobacter Clade Deficient in Selenium Metabolism.</title>
        <authorList>
            <person name="Miller W.G."/>
            <person name="Yee E."/>
            <person name="Lopes B.S."/>
            <person name="Chapman M.H."/>
            <person name="Huynh S."/>
            <person name="Bono J.L."/>
            <person name="Parker C.T."/>
            <person name="Strachan N.J.C."/>
            <person name="Forbes K.J."/>
        </authorList>
    </citation>
    <scope>NUCLEOTIDE SEQUENCE [LARGE SCALE GENOMIC DNA]</scope>
    <source>
        <strain evidence="1 2">NCTC 13003</strain>
    </source>
</reference>
<organism evidence="1 2">
    <name type="scientific">Campylobacter devanensis</name>
    <dbReference type="NCBI Taxonomy" id="3161138"/>
    <lineage>
        <taxon>Bacteria</taxon>
        <taxon>Pseudomonadati</taxon>
        <taxon>Campylobacterota</taxon>
        <taxon>Epsilonproteobacteria</taxon>
        <taxon>Campylobacterales</taxon>
        <taxon>Campylobacteraceae</taxon>
        <taxon>Campylobacter</taxon>
    </lineage>
</organism>
<evidence type="ECO:0000313" key="2">
    <source>
        <dbReference type="Proteomes" id="UP000194309"/>
    </source>
</evidence>
<sequence length="461" mass="52276">MKKSSLVCVDLYKNVIYDYSNHFNPKVKYKVKNNEFSICFIPAKALTTLKYYTDEKENLGIKIIKFAYDELLLNPQKEYKISYFDDSDGGYMLYIIDIELALKELDTQAINILKNINIIIPSPLLMGGFYSSNLLDKSSIDCFIFYDNDESYLCFYRNGRYVMHHGIICDTLPKIARNCKIECTAKIIDQNSNKFTELLNITIQTIQSIANIDKIIPDRIYLSSFIGDIIGLNTALSNKLGQEVRGFEFLDNFKSPAPLNLMMAIYAKELIHKGQLLNFTLFNKPKPLYKRADGRLFISIAAGAILGLIYPIYMLILTFNIEAKSTKLGANLTLQNSSVSSLNSSLIALNNEIKSITIQIQNIKNNINKNLATIDIIASKFNNQNLAIILANIANLMDKYSLQARNIELKNNQINIAIISQDTQNINNFINSFSAKTHIGQLISNQNIFESNLTIEQENGF</sequence>
<accession>A0A1X9STM2</accession>
<dbReference type="AlphaFoldDB" id="A0A1X9STM2"/>
<proteinExistence type="predicted"/>
<accession>A0A381DAQ8</accession>
<name>A0A1X9STM2_9BACT</name>
<dbReference type="STRING" id="1660064.CIGN_1276"/>
<keyword evidence="2" id="KW-1185">Reference proteome</keyword>
<evidence type="ECO:0000313" key="1">
    <source>
        <dbReference type="EMBL" id="ARQ99535.1"/>
    </source>
</evidence>
<gene>
    <name evidence="1" type="ORF">CIGN_1276</name>
</gene>
<dbReference type="OrthoDB" id="5363507at2"/>
<protein>
    <submittedName>
        <fullName evidence="1">Uncharacterized protein</fullName>
    </submittedName>
</protein>
<dbReference type="EMBL" id="CP018788">
    <property type="protein sequence ID" value="ARQ99535.1"/>
    <property type="molecule type" value="Genomic_DNA"/>
</dbReference>
<dbReference type="Proteomes" id="UP000194309">
    <property type="component" value="Chromosome"/>
</dbReference>
<dbReference type="KEGG" id="cdev:CIGN_1276"/>